<dbReference type="Gene3D" id="3.20.190.20">
    <property type="match status" value="1"/>
</dbReference>
<evidence type="ECO:0000313" key="7">
    <source>
        <dbReference type="EMBL" id="CAE7252436.1"/>
    </source>
</evidence>
<evidence type="ECO:0000256" key="4">
    <source>
        <dbReference type="ARBA" id="ARBA00022825"/>
    </source>
</evidence>
<dbReference type="SMART" id="SM00228">
    <property type="entry name" value="PDZ"/>
    <property type="match status" value="1"/>
</dbReference>
<proteinExistence type="inferred from homology"/>
<keyword evidence="5" id="KW-0175">Coiled coil</keyword>
<evidence type="ECO:0000256" key="1">
    <source>
        <dbReference type="ARBA" id="ARBA00010541"/>
    </source>
</evidence>
<feature type="domain" description="PDZ" evidence="6">
    <location>
        <begin position="329"/>
        <end position="384"/>
    </location>
</feature>
<name>A0A812LUF1_9DINO</name>
<comment type="caution">
    <text evidence="7">The sequence shown here is derived from an EMBL/GenBank/DDBJ whole genome shotgun (WGS) entry which is preliminary data.</text>
</comment>
<dbReference type="InterPro" id="IPR001478">
    <property type="entry name" value="PDZ"/>
</dbReference>
<evidence type="ECO:0000313" key="8">
    <source>
        <dbReference type="Proteomes" id="UP000604046"/>
    </source>
</evidence>
<dbReference type="SUPFAM" id="SSF50494">
    <property type="entry name" value="Trypsin-like serine proteases"/>
    <property type="match status" value="1"/>
</dbReference>
<sequence>MIMLNLSHAHSELDNLQTAREVQSGEIKGLSQANNKLAADVREAGATLGEVAANLAKQKVMIEQQEQRIATVSEQQRKSRSELQQARNGLDELWRKVHLNYCLREICLCQLDFTVADTFADIFNRIRLLNKVCESMFHWCHACQGFCIDASRRQVLTNAHVVSHAVVVRVRRYGDAVSYPASVLCSSPQCDLAVLEVKDSGFWEGLGAIELSEEIPPLDADILTVGYPMGGENICVTRGVVSRIDLMDYTFSPIGGERQLVIQVDAAINPGNSGGPVLDTHGRAVGVAFAGLRASANIGYVIPGTVVHFFLRSLRGTPVGLAKGLCALGVRLQHTKSPALRRLHGLEASEGDGVLVTDVAPLSPAADGGIVAGDVLLAVDDVPVAEDGTVPFRDMERIGFEFLVTRKVVGETIRVQLRRAGDSDQDSHRRAVPAELKLQADYVEKLVPRRDGGDAQPSYLILGGLVFVRLTLPWMLSRFREVRKAPPELQAKLWEHKTSPDQEVVVLAKVLAAEVNYGYEDFQCLELLSFGSSSEPSQTATNLKQLYDFTRLALGAVEAERPAFLRFEFNSAEVVLDVAQCGRSGADILRQHGIARECSEDLLDDRRSRL</sequence>
<accession>A0A812LUF1</accession>
<dbReference type="InterPro" id="IPR009003">
    <property type="entry name" value="Peptidase_S1_PA"/>
</dbReference>
<dbReference type="InterPro" id="IPR001940">
    <property type="entry name" value="Peptidase_S1C"/>
</dbReference>
<keyword evidence="8" id="KW-1185">Reference proteome</keyword>
<evidence type="ECO:0000256" key="3">
    <source>
        <dbReference type="ARBA" id="ARBA00022801"/>
    </source>
</evidence>
<dbReference type="InterPro" id="IPR041517">
    <property type="entry name" value="DEGP_PDZ"/>
</dbReference>
<dbReference type="GO" id="GO:0004252">
    <property type="term" value="F:serine-type endopeptidase activity"/>
    <property type="evidence" value="ECO:0007669"/>
    <property type="project" value="InterPro"/>
</dbReference>
<organism evidence="7 8">
    <name type="scientific">Symbiodinium natans</name>
    <dbReference type="NCBI Taxonomy" id="878477"/>
    <lineage>
        <taxon>Eukaryota</taxon>
        <taxon>Sar</taxon>
        <taxon>Alveolata</taxon>
        <taxon>Dinophyceae</taxon>
        <taxon>Suessiales</taxon>
        <taxon>Symbiodiniaceae</taxon>
        <taxon>Symbiodinium</taxon>
    </lineage>
</organism>
<keyword evidence="4" id="KW-0720">Serine protease</keyword>
<gene>
    <name evidence="7" type="primary">DEGP2</name>
    <name evidence="7" type="ORF">SNAT2548_LOCUS12597</name>
</gene>
<dbReference type="Gene3D" id="2.30.42.10">
    <property type="match status" value="1"/>
</dbReference>
<dbReference type="PROSITE" id="PS50106">
    <property type="entry name" value="PDZ"/>
    <property type="match status" value="1"/>
</dbReference>
<evidence type="ECO:0000259" key="6">
    <source>
        <dbReference type="PROSITE" id="PS50106"/>
    </source>
</evidence>
<evidence type="ECO:0000256" key="5">
    <source>
        <dbReference type="SAM" id="Coils"/>
    </source>
</evidence>
<dbReference type="InterPro" id="IPR046449">
    <property type="entry name" value="DEGP_PDZ_sf"/>
</dbReference>
<comment type="similarity">
    <text evidence="1">Belongs to the peptidase S1C family.</text>
</comment>
<dbReference type="Pfam" id="PF13180">
    <property type="entry name" value="PDZ_2"/>
    <property type="match status" value="1"/>
</dbReference>
<dbReference type="Pfam" id="PF13365">
    <property type="entry name" value="Trypsin_2"/>
    <property type="match status" value="1"/>
</dbReference>
<dbReference type="OrthoDB" id="4217619at2759"/>
<reference evidence="7" key="1">
    <citation type="submission" date="2021-02" db="EMBL/GenBank/DDBJ databases">
        <authorList>
            <person name="Dougan E. K."/>
            <person name="Rhodes N."/>
            <person name="Thang M."/>
            <person name="Chan C."/>
        </authorList>
    </citation>
    <scope>NUCLEOTIDE SEQUENCE</scope>
</reference>
<keyword evidence="2" id="KW-0645">Protease</keyword>
<evidence type="ECO:0000256" key="2">
    <source>
        <dbReference type="ARBA" id="ARBA00022670"/>
    </source>
</evidence>
<keyword evidence="3" id="KW-0378">Hydrolase</keyword>
<dbReference type="Gene3D" id="2.40.10.120">
    <property type="match status" value="1"/>
</dbReference>
<dbReference type="SUPFAM" id="SSF50156">
    <property type="entry name" value="PDZ domain-like"/>
    <property type="match status" value="1"/>
</dbReference>
<dbReference type="PANTHER" id="PTHR45980:SF9">
    <property type="entry name" value="PROTEASE DO-LIKE 10, MITOCHONDRIAL-RELATED"/>
    <property type="match status" value="1"/>
</dbReference>
<dbReference type="GO" id="GO:0006508">
    <property type="term" value="P:proteolysis"/>
    <property type="evidence" value="ECO:0007669"/>
    <property type="project" value="UniProtKB-KW"/>
</dbReference>
<feature type="coiled-coil region" evidence="5">
    <location>
        <begin position="55"/>
        <end position="82"/>
    </location>
</feature>
<dbReference type="PRINTS" id="PR00834">
    <property type="entry name" value="PROTEASES2C"/>
</dbReference>
<dbReference type="AlphaFoldDB" id="A0A812LUF1"/>
<dbReference type="PANTHER" id="PTHR45980">
    <property type="match status" value="1"/>
</dbReference>
<dbReference type="EMBL" id="CAJNDS010001224">
    <property type="protein sequence ID" value="CAE7252436.1"/>
    <property type="molecule type" value="Genomic_DNA"/>
</dbReference>
<dbReference type="InterPro" id="IPR036034">
    <property type="entry name" value="PDZ_sf"/>
</dbReference>
<dbReference type="Proteomes" id="UP000604046">
    <property type="component" value="Unassembled WGS sequence"/>
</dbReference>
<protein>
    <submittedName>
        <fullName evidence="7">DEGP2 protein</fullName>
    </submittedName>
</protein>
<dbReference type="Pfam" id="PF17815">
    <property type="entry name" value="PDZ_3"/>
    <property type="match status" value="1"/>
</dbReference>